<dbReference type="PANTHER" id="PTHR10584:SF166">
    <property type="entry name" value="RIBOKINASE"/>
    <property type="match status" value="1"/>
</dbReference>
<comment type="activity regulation">
    <text evidence="12">Activated by a monovalent cation that binds near, but not in, the active site. The most likely occupant of the site in vivo is potassium. Ion binding induces a conformational change that may alter substrate affinity.</text>
</comment>
<dbReference type="EMBL" id="JAFIRA010000046">
    <property type="protein sequence ID" value="MCJ2544081.1"/>
    <property type="molecule type" value="Genomic_DNA"/>
</dbReference>
<protein>
    <recommendedName>
        <fullName evidence="3 12">Ribokinase</fullName>
        <shortName evidence="12">RK</shortName>
        <ecNumber evidence="2 12">2.7.1.15</ecNumber>
    </recommendedName>
</protein>
<feature type="binding site" evidence="12">
    <location>
        <position position="278"/>
    </location>
    <ligand>
        <name>K(+)</name>
        <dbReference type="ChEBI" id="CHEBI:29103"/>
    </ligand>
</feature>
<dbReference type="CDD" id="cd01174">
    <property type="entry name" value="ribokinase"/>
    <property type="match status" value="1"/>
</dbReference>
<evidence type="ECO:0000313" key="14">
    <source>
        <dbReference type="EMBL" id="MCJ2544081.1"/>
    </source>
</evidence>
<dbReference type="InterPro" id="IPR011611">
    <property type="entry name" value="PfkB_dom"/>
</dbReference>
<dbReference type="PROSITE" id="PS00584">
    <property type="entry name" value="PFKB_KINASES_2"/>
    <property type="match status" value="1"/>
</dbReference>
<keyword evidence="7 12" id="KW-0418">Kinase</keyword>
<dbReference type="NCBIfam" id="TIGR02152">
    <property type="entry name" value="D_ribokin_bact"/>
    <property type="match status" value="1"/>
</dbReference>
<name>A0ABT0CE83_THEVL</name>
<evidence type="ECO:0000256" key="7">
    <source>
        <dbReference type="ARBA" id="ARBA00022777"/>
    </source>
</evidence>
<dbReference type="Pfam" id="PF00294">
    <property type="entry name" value="PfkB"/>
    <property type="match status" value="1"/>
</dbReference>
<feature type="binding site" evidence="12">
    <location>
        <position position="242"/>
    </location>
    <ligand>
        <name>K(+)</name>
        <dbReference type="ChEBI" id="CHEBI:29103"/>
    </ligand>
</feature>
<dbReference type="RefSeq" id="WP_244352268.1">
    <property type="nucleotide sequence ID" value="NZ_JAFIRA010000046.1"/>
</dbReference>
<reference evidence="14" key="1">
    <citation type="submission" date="2021-02" db="EMBL/GenBank/DDBJ databases">
        <title>The CRISPR/cas machinery reduction and long-range gene transfer in the hot spring cyanobacterium Synechococcus.</title>
        <authorList>
            <person name="Dvorak P."/>
            <person name="Jahodarova E."/>
            <person name="Hasler P."/>
            <person name="Poulickova A."/>
        </authorList>
    </citation>
    <scope>NUCLEOTIDE SEQUENCE</scope>
    <source>
        <strain evidence="14">Rupite</strain>
    </source>
</reference>
<keyword evidence="5 12" id="KW-0479">Metal-binding</keyword>
<evidence type="ECO:0000256" key="12">
    <source>
        <dbReference type="HAMAP-Rule" id="MF_01987"/>
    </source>
</evidence>
<feature type="binding site" evidence="12">
    <location>
        <position position="248"/>
    </location>
    <ligand>
        <name>substrate</name>
    </ligand>
</feature>
<feature type="binding site" evidence="12">
    <location>
        <position position="180"/>
    </location>
    <ligand>
        <name>ATP</name>
        <dbReference type="ChEBI" id="CHEBI:30616"/>
    </ligand>
</feature>
<evidence type="ECO:0000256" key="4">
    <source>
        <dbReference type="ARBA" id="ARBA00022679"/>
    </source>
</evidence>
<keyword evidence="15" id="KW-1185">Reference proteome</keyword>
<organism evidence="14 15">
    <name type="scientific">Thermostichus vulcanus str. 'Rupite'</name>
    <dbReference type="NCBI Taxonomy" id="2813851"/>
    <lineage>
        <taxon>Bacteria</taxon>
        <taxon>Bacillati</taxon>
        <taxon>Cyanobacteriota</taxon>
        <taxon>Cyanophyceae</taxon>
        <taxon>Thermostichales</taxon>
        <taxon>Thermostichaceae</taxon>
        <taxon>Thermostichus</taxon>
    </lineage>
</organism>
<feature type="binding site" evidence="12">
    <location>
        <position position="244"/>
    </location>
    <ligand>
        <name>K(+)</name>
        <dbReference type="ChEBI" id="CHEBI:29103"/>
    </ligand>
</feature>
<gene>
    <name evidence="12 14" type="primary">rbsK</name>
    <name evidence="14" type="ORF">JX360_14410</name>
</gene>
<keyword evidence="11 12" id="KW-0119">Carbohydrate metabolism</keyword>
<evidence type="ECO:0000313" key="15">
    <source>
        <dbReference type="Proteomes" id="UP000830835"/>
    </source>
</evidence>
<evidence type="ECO:0000256" key="11">
    <source>
        <dbReference type="ARBA" id="ARBA00023277"/>
    </source>
</evidence>
<dbReference type="SUPFAM" id="SSF53613">
    <property type="entry name" value="Ribokinase-like"/>
    <property type="match status" value="1"/>
</dbReference>
<feature type="binding site" evidence="12">
    <location>
        <position position="283"/>
    </location>
    <ligand>
        <name>K(+)</name>
        <dbReference type="ChEBI" id="CHEBI:29103"/>
    </ligand>
</feature>
<comment type="pathway">
    <text evidence="12">Carbohydrate metabolism; D-ribose degradation; D-ribose 5-phosphate from beta-D-ribopyranose: step 2/2.</text>
</comment>
<evidence type="ECO:0000256" key="2">
    <source>
        <dbReference type="ARBA" id="ARBA00012035"/>
    </source>
</evidence>
<proteinExistence type="inferred from homology"/>
<feature type="binding site" evidence="12">
    <location>
        <begin position="247"/>
        <end position="248"/>
    </location>
    <ligand>
        <name>ATP</name>
        <dbReference type="ChEBI" id="CHEBI:30616"/>
    </ligand>
</feature>
<feature type="binding site" evidence="12">
    <location>
        <position position="272"/>
    </location>
    <ligand>
        <name>ATP</name>
        <dbReference type="ChEBI" id="CHEBI:30616"/>
    </ligand>
</feature>
<comment type="cofactor">
    <cofactor evidence="12">
        <name>Mg(2+)</name>
        <dbReference type="ChEBI" id="CHEBI:18420"/>
    </cofactor>
    <text evidence="12">Requires a divalent cation, most likely magnesium in vivo, as an electrophilic catalyst to aid phosphoryl group transfer. It is the chelate of the metal and the nucleotide that is the actual substrate.</text>
</comment>
<comment type="subunit">
    <text evidence="12">Homodimer.</text>
</comment>
<feature type="domain" description="Carbohydrate kinase PfkB" evidence="13">
    <location>
        <begin position="6"/>
        <end position="288"/>
    </location>
</feature>
<keyword evidence="12" id="KW-0963">Cytoplasm</keyword>
<feature type="binding site" evidence="12">
    <location>
        <begin position="216"/>
        <end position="221"/>
    </location>
    <ligand>
        <name>ATP</name>
        <dbReference type="ChEBI" id="CHEBI:30616"/>
    </ligand>
</feature>
<evidence type="ECO:0000259" key="13">
    <source>
        <dbReference type="Pfam" id="PF00294"/>
    </source>
</evidence>
<evidence type="ECO:0000256" key="5">
    <source>
        <dbReference type="ARBA" id="ARBA00022723"/>
    </source>
</evidence>
<dbReference type="PRINTS" id="PR00990">
    <property type="entry name" value="RIBOKINASE"/>
</dbReference>
<evidence type="ECO:0000256" key="8">
    <source>
        <dbReference type="ARBA" id="ARBA00022840"/>
    </source>
</evidence>
<evidence type="ECO:0000256" key="6">
    <source>
        <dbReference type="ARBA" id="ARBA00022741"/>
    </source>
</evidence>
<keyword evidence="8 12" id="KW-0067">ATP-binding</keyword>
<sequence length="307" mass="31696">MSKPIRVVGSLNMDLVVQVPHQPIAGETVLGSDYTTYPGGKGANQAVAAARAGGQVEMWGAVGSDGFGQSLRDNLEQNGIDTQQLQTLEGSSGIALITVDPSGQNSIVVSPGANGRYTPQRLPPFTPAALLLLQLEIPLPTVLAVAEQAFTQGIPILLNPAPIQPLPGSLLRQIRYLVLNETEAASFTQSPIETPEQAQMAAQRLQQHGIPTVILTLGGAGLAWADGEDRGYLPAHAVNVVDTTAAGDGFCGALAACLAAGGSLQEALRFANAAAALAVTRAGAQTSLAQRAEIEVFLADQRGDPSP</sequence>
<evidence type="ECO:0000256" key="9">
    <source>
        <dbReference type="ARBA" id="ARBA00022842"/>
    </source>
</evidence>
<keyword evidence="10 12" id="KW-0630">Potassium</keyword>
<keyword evidence="4 12" id="KW-0808">Transferase</keyword>
<dbReference type="InterPro" id="IPR029056">
    <property type="entry name" value="Ribokinase-like"/>
</dbReference>
<feature type="active site" description="Proton acceptor" evidence="12">
    <location>
        <position position="248"/>
    </location>
</feature>
<comment type="similarity">
    <text evidence="1">Belongs to the carbohydrate kinase pfkB family.</text>
</comment>
<feature type="binding site" evidence="12">
    <location>
        <position position="281"/>
    </location>
    <ligand>
        <name>K(+)</name>
        <dbReference type="ChEBI" id="CHEBI:29103"/>
    </ligand>
</feature>
<feature type="binding site" evidence="12">
    <location>
        <begin position="40"/>
        <end position="44"/>
    </location>
    <ligand>
        <name>substrate</name>
    </ligand>
</feature>
<dbReference type="Gene3D" id="3.40.1190.20">
    <property type="match status" value="1"/>
</dbReference>
<feature type="binding site" evidence="12">
    <location>
        <begin position="12"/>
        <end position="14"/>
    </location>
    <ligand>
        <name>substrate</name>
    </ligand>
</feature>
<comment type="caution">
    <text evidence="14">The sequence shown here is derived from an EMBL/GenBank/DDBJ whole genome shotgun (WGS) entry which is preliminary data.</text>
</comment>
<dbReference type="PANTHER" id="PTHR10584">
    <property type="entry name" value="SUGAR KINASE"/>
    <property type="match status" value="1"/>
</dbReference>
<dbReference type="InterPro" id="IPR011877">
    <property type="entry name" value="Ribokinase"/>
</dbReference>
<dbReference type="Proteomes" id="UP000830835">
    <property type="component" value="Unassembled WGS sequence"/>
</dbReference>
<keyword evidence="9 12" id="KW-0460">Magnesium</keyword>
<keyword evidence="6 12" id="KW-0547">Nucleotide-binding</keyword>
<dbReference type="GO" id="GO:0004747">
    <property type="term" value="F:ribokinase activity"/>
    <property type="evidence" value="ECO:0007669"/>
    <property type="project" value="UniProtKB-EC"/>
</dbReference>
<dbReference type="EC" id="2.7.1.15" evidence="2 12"/>
<comment type="caution">
    <text evidence="12">Lacks conserved residue(s) required for the propagation of feature annotation.</text>
</comment>
<evidence type="ECO:0000256" key="3">
    <source>
        <dbReference type="ARBA" id="ARBA00016943"/>
    </source>
</evidence>
<dbReference type="HAMAP" id="MF_01987">
    <property type="entry name" value="Ribokinase"/>
    <property type="match status" value="1"/>
</dbReference>
<dbReference type="InterPro" id="IPR002173">
    <property type="entry name" value="Carboh/pur_kinase_PfkB_CS"/>
</dbReference>
<comment type="subcellular location">
    <subcellularLocation>
        <location evidence="12">Cytoplasm</location>
    </subcellularLocation>
</comment>
<accession>A0ABT0CE83</accession>
<comment type="catalytic activity">
    <reaction evidence="12">
        <text>D-ribose + ATP = D-ribose 5-phosphate + ADP + H(+)</text>
        <dbReference type="Rhea" id="RHEA:13697"/>
        <dbReference type="ChEBI" id="CHEBI:15378"/>
        <dbReference type="ChEBI" id="CHEBI:30616"/>
        <dbReference type="ChEBI" id="CHEBI:47013"/>
        <dbReference type="ChEBI" id="CHEBI:78346"/>
        <dbReference type="ChEBI" id="CHEBI:456216"/>
        <dbReference type="EC" id="2.7.1.15"/>
    </reaction>
</comment>
<evidence type="ECO:0000256" key="10">
    <source>
        <dbReference type="ARBA" id="ARBA00022958"/>
    </source>
</evidence>
<dbReference type="InterPro" id="IPR002139">
    <property type="entry name" value="Ribo/fructo_kinase"/>
</dbReference>
<evidence type="ECO:0000256" key="1">
    <source>
        <dbReference type="ARBA" id="ARBA00005380"/>
    </source>
</evidence>
<feature type="binding site" evidence="12">
    <location>
        <position position="136"/>
    </location>
    <ligand>
        <name>substrate</name>
    </ligand>
</feature>
<comment type="similarity">
    <text evidence="12">Belongs to the carbohydrate kinase PfkB family. Ribokinase subfamily.</text>
</comment>
<feature type="binding site" evidence="12">
    <location>
        <position position="287"/>
    </location>
    <ligand>
        <name>K(+)</name>
        <dbReference type="ChEBI" id="CHEBI:29103"/>
    </ligand>
</feature>
<comment type="function">
    <text evidence="12">Catalyzes the phosphorylation of ribose at O-5 in a reaction requiring ATP and magnesium. The resulting D-ribose-5-phosphate can then be used either for sythesis of nucleotides, histidine, and tryptophan, or as a component of the pentose phosphate pathway.</text>
</comment>